<dbReference type="PANTHER" id="PTHR24292">
    <property type="entry name" value="CYTOCHROME P450"/>
    <property type="match status" value="1"/>
</dbReference>
<dbReference type="InterPro" id="IPR050476">
    <property type="entry name" value="Insect_CytP450_Detox"/>
</dbReference>
<feature type="non-terminal residue" evidence="15">
    <location>
        <position position="494"/>
    </location>
</feature>
<dbReference type="STRING" id="104421.E1ZZ92"/>
<evidence type="ECO:0000256" key="12">
    <source>
        <dbReference type="ARBA" id="ARBA00023136"/>
    </source>
</evidence>
<reference evidence="15 16" key="1">
    <citation type="journal article" date="2010" name="Science">
        <title>Genomic comparison of the ants Camponotus floridanus and Harpegnathos saltator.</title>
        <authorList>
            <person name="Bonasio R."/>
            <person name="Zhang G."/>
            <person name="Ye C."/>
            <person name="Mutti N.S."/>
            <person name="Fang X."/>
            <person name="Qin N."/>
            <person name="Donahue G."/>
            <person name="Yang P."/>
            <person name="Li Q."/>
            <person name="Li C."/>
            <person name="Zhang P."/>
            <person name="Huang Z."/>
            <person name="Berger S.L."/>
            <person name="Reinberg D."/>
            <person name="Wang J."/>
            <person name="Liebig J."/>
        </authorList>
    </citation>
    <scope>NUCLEOTIDE SEQUENCE [LARGE SCALE GENOMIC DNA]</scope>
    <source>
        <strain evidence="16">C129</strain>
    </source>
</reference>
<evidence type="ECO:0000256" key="3">
    <source>
        <dbReference type="ARBA" id="ARBA00004406"/>
    </source>
</evidence>
<comment type="similarity">
    <text evidence="4 14">Belongs to the cytochrome P450 family.</text>
</comment>
<dbReference type="InterPro" id="IPR002401">
    <property type="entry name" value="Cyt_P450_E_grp-I"/>
</dbReference>
<feature type="binding site" description="axial binding residue" evidence="13">
    <location>
        <position position="438"/>
    </location>
    <ligand>
        <name>heme</name>
        <dbReference type="ChEBI" id="CHEBI:30413"/>
    </ligand>
    <ligandPart>
        <name>Fe</name>
        <dbReference type="ChEBI" id="CHEBI:18248"/>
    </ligandPart>
</feature>
<dbReference type="PRINTS" id="PR00385">
    <property type="entry name" value="P450"/>
</dbReference>
<dbReference type="CDD" id="cd11056">
    <property type="entry name" value="CYP6-like"/>
    <property type="match status" value="1"/>
</dbReference>
<keyword evidence="11 14" id="KW-0503">Monooxygenase</keyword>
<evidence type="ECO:0000256" key="5">
    <source>
        <dbReference type="ARBA" id="ARBA00022617"/>
    </source>
</evidence>
<dbReference type="Gene3D" id="1.10.630.10">
    <property type="entry name" value="Cytochrome P450"/>
    <property type="match status" value="1"/>
</dbReference>
<dbReference type="OrthoDB" id="2789670at2759"/>
<dbReference type="AlphaFoldDB" id="E1ZZ92"/>
<evidence type="ECO:0000256" key="8">
    <source>
        <dbReference type="ARBA" id="ARBA00022848"/>
    </source>
</evidence>
<dbReference type="EMBL" id="GL435311">
    <property type="protein sequence ID" value="EFN73507.1"/>
    <property type="molecule type" value="Genomic_DNA"/>
</dbReference>
<keyword evidence="12" id="KW-0472">Membrane</keyword>
<evidence type="ECO:0000256" key="13">
    <source>
        <dbReference type="PIRSR" id="PIRSR602401-1"/>
    </source>
</evidence>
<accession>E1ZZ92</accession>
<evidence type="ECO:0000256" key="10">
    <source>
        <dbReference type="ARBA" id="ARBA00023004"/>
    </source>
</evidence>
<keyword evidence="8" id="KW-0492">Microsome</keyword>
<keyword evidence="6 13" id="KW-0479">Metal-binding</keyword>
<organism evidence="16">
    <name type="scientific">Camponotus floridanus</name>
    <name type="common">Florida carpenter ant</name>
    <dbReference type="NCBI Taxonomy" id="104421"/>
    <lineage>
        <taxon>Eukaryota</taxon>
        <taxon>Metazoa</taxon>
        <taxon>Ecdysozoa</taxon>
        <taxon>Arthropoda</taxon>
        <taxon>Hexapoda</taxon>
        <taxon>Insecta</taxon>
        <taxon>Pterygota</taxon>
        <taxon>Neoptera</taxon>
        <taxon>Endopterygota</taxon>
        <taxon>Hymenoptera</taxon>
        <taxon>Apocrita</taxon>
        <taxon>Aculeata</taxon>
        <taxon>Formicoidea</taxon>
        <taxon>Formicidae</taxon>
        <taxon>Formicinae</taxon>
        <taxon>Camponotus</taxon>
    </lineage>
</organism>
<dbReference type="FunCoup" id="E1ZZ92">
    <property type="interactions" value="40"/>
</dbReference>
<evidence type="ECO:0000256" key="11">
    <source>
        <dbReference type="ARBA" id="ARBA00023033"/>
    </source>
</evidence>
<dbReference type="Pfam" id="PF00067">
    <property type="entry name" value="p450"/>
    <property type="match status" value="1"/>
</dbReference>
<evidence type="ECO:0000256" key="6">
    <source>
        <dbReference type="ARBA" id="ARBA00022723"/>
    </source>
</evidence>
<feature type="non-terminal residue" evidence="15">
    <location>
        <position position="1"/>
    </location>
</feature>
<proteinExistence type="inferred from homology"/>
<dbReference type="GO" id="GO:0020037">
    <property type="term" value="F:heme binding"/>
    <property type="evidence" value="ECO:0007669"/>
    <property type="project" value="InterPro"/>
</dbReference>
<keyword evidence="7" id="KW-0256">Endoplasmic reticulum</keyword>
<comment type="cofactor">
    <cofactor evidence="1 13">
        <name>heme</name>
        <dbReference type="ChEBI" id="CHEBI:30413"/>
    </cofactor>
</comment>
<evidence type="ECO:0000256" key="1">
    <source>
        <dbReference type="ARBA" id="ARBA00001971"/>
    </source>
</evidence>
<sequence length="494" mass="56974">LLLTILAVGIYVYYFVLNKLSHFERLKIPHVRPIPLLGNMAPFIFQRTSLAELVSNIYNLFPEAKYIGFYDLTKPVYIIRDLDLITTIAIKNFDNFCDHQNFVSVDERMASKNLFGLRGDHWREMRKLLSPAFTSSKMKMMFRLMCKCAENFTNFVVTQSGKISKTYDMKETLCKYTNDVVATCAFGISVDSFKNPNNEFFLLGRNAFTFGTRLSIMFFMNNHFPKLAKLLKLKMFGPKVEKFFKDVVSSTVKIRDEQGIVRPDMIQLMMETRNNDQGLQFDIEEMTAQAFIFFFGGFDAVSTAMSFMVHEVATKLDVQNKLRKEIDHVVRETNGKPTYEIINSMKYLNAVVNESLRMYPVASYLDRVCVKEFELPPATVGGKSITLKPGDAVWLPSYTIHHDPKYYSQPNKFDPDRFLNGDVDNSSYMPFGLGPRLCLGNRFALLQMKIMLFYLLWRCDLERDAKTRDPIVLDKKSPVTMAEGGFWLKLGARK</sequence>
<dbReference type="InParanoid" id="E1ZZ92"/>
<evidence type="ECO:0000256" key="2">
    <source>
        <dbReference type="ARBA" id="ARBA00004174"/>
    </source>
</evidence>
<dbReference type="GO" id="GO:0005506">
    <property type="term" value="F:iron ion binding"/>
    <property type="evidence" value="ECO:0007669"/>
    <property type="project" value="InterPro"/>
</dbReference>
<protein>
    <submittedName>
        <fullName evidence="15">Cytochrome P450 9e2</fullName>
    </submittedName>
</protein>
<evidence type="ECO:0000313" key="15">
    <source>
        <dbReference type="EMBL" id="EFN73507.1"/>
    </source>
</evidence>
<dbReference type="PANTHER" id="PTHR24292:SF54">
    <property type="entry name" value="CYP9F3-RELATED"/>
    <property type="match status" value="1"/>
</dbReference>
<keyword evidence="9 14" id="KW-0560">Oxidoreductase</keyword>
<dbReference type="GO" id="GO:0016705">
    <property type="term" value="F:oxidoreductase activity, acting on paired donors, with incorporation or reduction of molecular oxygen"/>
    <property type="evidence" value="ECO:0007669"/>
    <property type="project" value="InterPro"/>
</dbReference>
<gene>
    <name evidence="15" type="ORF">EAG_09525</name>
</gene>
<dbReference type="GO" id="GO:0005789">
    <property type="term" value="C:endoplasmic reticulum membrane"/>
    <property type="evidence" value="ECO:0007669"/>
    <property type="project" value="UniProtKB-SubCell"/>
</dbReference>
<dbReference type="InterPro" id="IPR036396">
    <property type="entry name" value="Cyt_P450_sf"/>
</dbReference>
<evidence type="ECO:0000256" key="9">
    <source>
        <dbReference type="ARBA" id="ARBA00023002"/>
    </source>
</evidence>
<dbReference type="InterPro" id="IPR017972">
    <property type="entry name" value="Cyt_P450_CS"/>
</dbReference>
<dbReference type="PRINTS" id="PR00463">
    <property type="entry name" value="EP450I"/>
</dbReference>
<name>E1ZZ92_CAMFO</name>
<dbReference type="FunFam" id="1.10.630.10:FF:000042">
    <property type="entry name" value="Cytochrome P450"/>
    <property type="match status" value="1"/>
</dbReference>
<dbReference type="OMA" id="FRICHIS"/>
<dbReference type="SUPFAM" id="SSF48264">
    <property type="entry name" value="Cytochrome P450"/>
    <property type="match status" value="1"/>
</dbReference>
<comment type="subcellular location">
    <subcellularLocation>
        <location evidence="3">Endoplasmic reticulum membrane</location>
        <topology evidence="3">Peripheral membrane protein</topology>
    </subcellularLocation>
    <subcellularLocation>
        <location evidence="2">Microsome membrane</location>
        <topology evidence="2">Peripheral membrane protein</topology>
    </subcellularLocation>
</comment>
<evidence type="ECO:0000313" key="16">
    <source>
        <dbReference type="Proteomes" id="UP000000311"/>
    </source>
</evidence>
<keyword evidence="16" id="KW-1185">Reference proteome</keyword>
<evidence type="ECO:0000256" key="4">
    <source>
        <dbReference type="ARBA" id="ARBA00010617"/>
    </source>
</evidence>
<dbReference type="Proteomes" id="UP000000311">
    <property type="component" value="Unassembled WGS sequence"/>
</dbReference>
<keyword evidence="10 13" id="KW-0408">Iron</keyword>
<keyword evidence="5 13" id="KW-0349">Heme</keyword>
<dbReference type="InterPro" id="IPR001128">
    <property type="entry name" value="Cyt_P450"/>
</dbReference>
<dbReference type="PROSITE" id="PS00086">
    <property type="entry name" value="CYTOCHROME_P450"/>
    <property type="match status" value="1"/>
</dbReference>
<evidence type="ECO:0000256" key="14">
    <source>
        <dbReference type="RuleBase" id="RU000461"/>
    </source>
</evidence>
<evidence type="ECO:0000256" key="7">
    <source>
        <dbReference type="ARBA" id="ARBA00022824"/>
    </source>
</evidence>
<dbReference type="GO" id="GO:0004497">
    <property type="term" value="F:monooxygenase activity"/>
    <property type="evidence" value="ECO:0007669"/>
    <property type="project" value="UniProtKB-KW"/>
</dbReference>